<accession>A0A2I1CID3</accession>
<evidence type="ECO:0000313" key="2">
    <source>
        <dbReference type="EMBL" id="PKX97370.1"/>
    </source>
</evidence>
<dbReference type="GeneID" id="36528334"/>
<dbReference type="EMBL" id="MSZS01000002">
    <property type="protein sequence ID" value="PKX97370.1"/>
    <property type="molecule type" value="Genomic_DNA"/>
</dbReference>
<organism evidence="2 3">
    <name type="scientific">Aspergillus novofumigatus (strain IBT 16806)</name>
    <dbReference type="NCBI Taxonomy" id="1392255"/>
    <lineage>
        <taxon>Eukaryota</taxon>
        <taxon>Fungi</taxon>
        <taxon>Dikarya</taxon>
        <taxon>Ascomycota</taxon>
        <taxon>Pezizomycotina</taxon>
        <taxon>Eurotiomycetes</taxon>
        <taxon>Eurotiomycetidae</taxon>
        <taxon>Eurotiales</taxon>
        <taxon>Aspergillaceae</taxon>
        <taxon>Aspergillus</taxon>
        <taxon>Aspergillus subgen. Fumigati</taxon>
    </lineage>
</organism>
<feature type="transmembrane region" description="Helical" evidence="1">
    <location>
        <begin position="82"/>
        <end position="106"/>
    </location>
</feature>
<dbReference type="VEuPathDB" id="FungiDB:P174DRAFT_108742"/>
<dbReference type="RefSeq" id="XP_024685965.1">
    <property type="nucleotide sequence ID" value="XM_024821008.1"/>
</dbReference>
<evidence type="ECO:0000313" key="3">
    <source>
        <dbReference type="Proteomes" id="UP000234474"/>
    </source>
</evidence>
<dbReference type="Proteomes" id="UP000234474">
    <property type="component" value="Unassembled WGS sequence"/>
</dbReference>
<keyword evidence="1" id="KW-0812">Transmembrane</keyword>
<reference evidence="3" key="1">
    <citation type="journal article" date="2018" name="Proc. Natl. Acad. Sci. U.S.A.">
        <title>Linking secondary metabolites to gene clusters through genome sequencing of six diverse Aspergillus species.</title>
        <authorList>
            <person name="Kaerboelling I."/>
            <person name="Vesth T.C."/>
            <person name="Frisvad J.C."/>
            <person name="Nybo J.L."/>
            <person name="Theobald S."/>
            <person name="Kuo A."/>
            <person name="Bowyer P."/>
            <person name="Matsuda Y."/>
            <person name="Mondo S."/>
            <person name="Lyhne E.K."/>
            <person name="Kogle M.E."/>
            <person name="Clum A."/>
            <person name="Lipzen A."/>
            <person name="Salamov A."/>
            <person name="Ngan C.Y."/>
            <person name="Daum C."/>
            <person name="Chiniquy J."/>
            <person name="Barry K."/>
            <person name="LaButti K."/>
            <person name="Haridas S."/>
            <person name="Simmons B.A."/>
            <person name="Magnuson J.K."/>
            <person name="Mortensen U.H."/>
            <person name="Larsen T.O."/>
            <person name="Grigoriev I.V."/>
            <person name="Baker S.E."/>
            <person name="Andersen M.R."/>
        </authorList>
    </citation>
    <scope>NUCLEOTIDE SEQUENCE [LARGE SCALE GENOMIC DNA]</scope>
    <source>
        <strain evidence="3">IBT 16806</strain>
    </source>
</reference>
<keyword evidence="3" id="KW-1185">Reference proteome</keyword>
<comment type="caution">
    <text evidence="2">The sequence shown here is derived from an EMBL/GenBank/DDBJ whole genome shotgun (WGS) entry which is preliminary data.</text>
</comment>
<keyword evidence="1" id="KW-0472">Membrane</keyword>
<name>A0A2I1CID3_ASPN1</name>
<proteinExistence type="predicted"/>
<dbReference type="AlphaFoldDB" id="A0A2I1CID3"/>
<gene>
    <name evidence="2" type="ORF">P174DRAFT_108742</name>
</gene>
<sequence length="110" mass="13132">MGPHMAYLYNPYAWRDKHHNTVICVQLPIKHHENTSDVVYNYRRSNRNDYDYPPLFSCTLNSKPQLDERVCSAERRGISIKLLCVWMLWSIRDMLGLWYAAVWWLLLLCG</sequence>
<evidence type="ECO:0000256" key="1">
    <source>
        <dbReference type="SAM" id="Phobius"/>
    </source>
</evidence>
<protein>
    <submittedName>
        <fullName evidence="2">Uncharacterized protein</fullName>
    </submittedName>
</protein>
<keyword evidence="1" id="KW-1133">Transmembrane helix</keyword>